<feature type="region of interest" description="Disordered" evidence="1">
    <location>
        <begin position="87"/>
        <end position="165"/>
    </location>
</feature>
<evidence type="ECO:0000313" key="2">
    <source>
        <dbReference type="EMBL" id="OAE29415.1"/>
    </source>
</evidence>
<feature type="region of interest" description="Disordered" evidence="1">
    <location>
        <begin position="18"/>
        <end position="54"/>
    </location>
</feature>
<feature type="compositionally biased region" description="Basic and acidic residues" evidence="1">
    <location>
        <begin position="31"/>
        <end position="50"/>
    </location>
</feature>
<dbReference type="EMBL" id="LVLJ01001468">
    <property type="protein sequence ID" value="OAE29415.1"/>
    <property type="molecule type" value="Genomic_DNA"/>
</dbReference>
<feature type="compositionally biased region" description="Polar residues" evidence="1">
    <location>
        <begin position="18"/>
        <end position="28"/>
    </location>
</feature>
<proteinExistence type="predicted"/>
<sequence>MDGRRVLDTLRSISHMANANRVLSSGVQEPSPDREPVEQEAPRKSRKEDSCLTQRKITAAAAAAALEHTWTSHRHRKYIEKIPRTFLSQRRANPQEHTAASPQRMPSALGPIPFGKDRRSSGRPPARPPARRGEMKRRRESMKTNMPRRITAEGHGNRLPEGREPEGVVAAASRFSARISTAEVDDDSPRLGARLAPERWPGGDRGCAGFRVPAAPRLAYRRWEVRAAGGGRTFALAPAGLACTASGPKKRRTRQGRESARHGGSAKCWERGEKDCWMDELWGLCLWLDSEGGREGGEGPNLDVEVAEL</sequence>
<organism evidence="2 3">
    <name type="scientific">Marchantia polymorpha subsp. ruderalis</name>
    <dbReference type="NCBI Taxonomy" id="1480154"/>
    <lineage>
        <taxon>Eukaryota</taxon>
        <taxon>Viridiplantae</taxon>
        <taxon>Streptophyta</taxon>
        <taxon>Embryophyta</taxon>
        <taxon>Marchantiophyta</taxon>
        <taxon>Marchantiopsida</taxon>
        <taxon>Marchantiidae</taxon>
        <taxon>Marchantiales</taxon>
        <taxon>Marchantiaceae</taxon>
        <taxon>Marchantia</taxon>
    </lineage>
</organism>
<keyword evidence="3" id="KW-1185">Reference proteome</keyword>
<feature type="compositionally biased region" description="Polar residues" evidence="1">
    <location>
        <begin position="87"/>
        <end position="101"/>
    </location>
</feature>
<dbReference type="AlphaFoldDB" id="A0A176WB17"/>
<reference evidence="2" key="1">
    <citation type="submission" date="2016-03" db="EMBL/GenBank/DDBJ databases">
        <title>Mechanisms controlling the formation of the plant cell surface in tip-growing cells are functionally conserved among land plants.</title>
        <authorList>
            <person name="Honkanen S."/>
            <person name="Jones V.A."/>
            <person name="Morieri G."/>
            <person name="Champion C."/>
            <person name="Hetherington A.J."/>
            <person name="Kelly S."/>
            <person name="Saint-Marcoux D."/>
            <person name="Proust H."/>
            <person name="Prescott H."/>
            <person name="Dolan L."/>
        </authorList>
    </citation>
    <scope>NUCLEOTIDE SEQUENCE [LARGE SCALE GENOMIC DNA]</scope>
    <source>
        <tissue evidence="2">Whole gametophyte</tissue>
    </source>
</reference>
<gene>
    <name evidence="2" type="ORF">AXG93_2090s1220</name>
</gene>
<name>A0A176WB17_MARPO</name>
<dbReference type="Proteomes" id="UP000077202">
    <property type="component" value="Unassembled WGS sequence"/>
</dbReference>
<accession>A0A176WB17</accession>
<comment type="caution">
    <text evidence="2">The sequence shown here is derived from an EMBL/GenBank/DDBJ whole genome shotgun (WGS) entry which is preliminary data.</text>
</comment>
<feature type="region of interest" description="Disordered" evidence="1">
    <location>
        <begin position="245"/>
        <end position="265"/>
    </location>
</feature>
<evidence type="ECO:0000256" key="1">
    <source>
        <dbReference type="SAM" id="MobiDB-lite"/>
    </source>
</evidence>
<feature type="compositionally biased region" description="Basic and acidic residues" evidence="1">
    <location>
        <begin position="150"/>
        <end position="165"/>
    </location>
</feature>
<evidence type="ECO:0000313" key="3">
    <source>
        <dbReference type="Proteomes" id="UP000077202"/>
    </source>
</evidence>
<protein>
    <submittedName>
        <fullName evidence="2">Uncharacterized protein</fullName>
    </submittedName>
</protein>